<comment type="caution">
    <text evidence="1">The sequence shown here is derived from an EMBL/GenBank/DDBJ whole genome shotgun (WGS) entry which is preliminary data.</text>
</comment>
<dbReference type="Proteomes" id="UP000284120">
    <property type="component" value="Unassembled WGS sequence"/>
</dbReference>
<name>A0A443YWB6_9SPHI</name>
<reference evidence="1 2" key="1">
    <citation type="submission" date="2018-06" db="EMBL/GenBank/DDBJ databases">
        <title>Pedobacter endophyticus sp. nov., an endophytic bacterium isolated from a leaf of Triticum aestivum.</title>
        <authorList>
            <person name="Zhang L."/>
        </authorList>
    </citation>
    <scope>NUCLEOTIDE SEQUENCE [LARGE SCALE GENOMIC DNA]</scope>
    <source>
        <strain evidence="1 2">CM134L-2</strain>
    </source>
</reference>
<evidence type="ECO:0000313" key="2">
    <source>
        <dbReference type="Proteomes" id="UP000284120"/>
    </source>
</evidence>
<proteinExistence type="predicted"/>
<accession>A0A443YWB6</accession>
<keyword evidence="2" id="KW-1185">Reference proteome</keyword>
<organism evidence="1 2">
    <name type="scientific">Pedobacter chitinilyticus</name>
    <dbReference type="NCBI Taxonomy" id="2233776"/>
    <lineage>
        <taxon>Bacteria</taxon>
        <taxon>Pseudomonadati</taxon>
        <taxon>Bacteroidota</taxon>
        <taxon>Sphingobacteriia</taxon>
        <taxon>Sphingobacteriales</taxon>
        <taxon>Sphingobacteriaceae</taxon>
        <taxon>Pedobacter</taxon>
    </lineage>
</organism>
<dbReference type="RefSeq" id="WP_113646787.1">
    <property type="nucleotide sequence ID" value="NZ_QMHN01000002.1"/>
</dbReference>
<protein>
    <submittedName>
        <fullName evidence="1">Uncharacterized protein</fullName>
    </submittedName>
</protein>
<evidence type="ECO:0000313" key="1">
    <source>
        <dbReference type="EMBL" id="RWU08263.1"/>
    </source>
</evidence>
<sequence>MTNFYHFIANIKKAAILLLLMIFVLGKSDVLAQTPTAPSVNITVTISPPYSPFYSDYAGPNASKVLLIVQNLTATQKNIKLAGELVGDNGIKISTRSNYVPLQPIVLAPNETKQLNGLALKDIFDLNSLNVYGVDKVKIVQTSRLPEGNYSFCIRAIDMGSNQVLSATAPMGCSSLSIIYPDAPVLINPLANTTIPALTGQPFVWMSNYPQAGIAYRFQLAAMPPLERKDPNQILNSTSLLLVDRDVYTSTSTILQPSEAALLAVGQRYAWRIKAYDPAGKIVFKNNGVSTAAEFRYGERAFVPSSFTLNTPELKRRYKDFNDLKFDWIFTDNSSQNDNVGFYNGIAMKQNYSANKYELHVIRVKTPEEKKADSVSEAAAKKRALRSMNAAPVNPKDVGIAVPTNTTNITYKTSQQLKDYLKDENSYEWYVKDVASGTISEKRQFTIKYEKAIVNYTIALSGGLKYNFYKDYITGSAKRNKLQVNPNADIALSSEERGYPLANKSIQILKVTLLAPKYRVNRKITKIENGAEITKLEMQDSVALVSDLQIYPYGAPKLSSSTVIASGTTDAMGNFKLNIPIDQSKFKVLDPNVVVPNRTAPYALVEGLVVRVNDNRFSDPNWYIIPNSDKTSLTLDEQTVEIYGYNANVKLQSNSQRDFKGKMYLLRNDDNLLNGEVGNLVGVKKEIPTYKTATTAKGKTVVVGSNLASYTVVGVNNIDAKNTGELNVAFTKMAVAGAKINDGYTVYFEPNDEQDGLYFSPRYVSNAQGKATTFAATDFAYRNLTEQVTFGPKFISMKISGRYVYHWKNSYGKTNAKLPLPEGTTLTLVKGNMVSKDFFKEGTILKDERIINTTTVKKNGEYSFDVGLADYNDFNSAGAHLVILVSSDYYFSEPTSIEYNQKENIILPELTATVRQYKYISKVGYMEGGQLVRKGGLDVYLCRKIKDEQFYASNYLERPVNIGDPDRNYFKKTIINNGENYEIIDKTTSSTDAGKMGEFVFNRLVVSKNASEKYFIIAEPTSTSQDNFVTKDAWDLTSTDRMEGAKQGAFTNDQTILTSDFNVGFTHIPLTPLVPYIDGAVYPSTNASTSVLSGVYVELFDMTGLAGTANHTQIANFLVGKTPVDDDITKTNGRFLFENVNEKANGWKLLRLTKKGFLITYVKVQEGKPLLNGQRGNLGKVFMDLPVNLSAYVVDNAGKKISARIIVGDDFSWGDYNSLYVIGAAVQSPTGSVRFTIIPDDRVNYKTTTVYQSITPSSNVNEIKYVTLKVDYNQHVINVSCKIKGTNKYLPSKVNVLNTSNFTQRQLSFGNPYTEVLIPTGGSQFDLRVVPDDVNYTIAKTQVHSDGTSPVSITVEVEPAATLTIKATEEYMKYVSNGGLFGTFEKATRKASNYNYFIDGMDDDEYEIVNPYGNGPLALVTLASTDTRVIRRLPLSKYIYVGITKEGFLGDSKNCYSYGASTLSATLNLKISDLDIKSIHGFPVELIAAVKQNNGQYLISGRLDPSAGTNTNLKVTPATGKLEFYKVLVDVFKISGRGTVVAPVNEMTFAQNSIDAKLFNNYEVKIMSKNGLYLKAEQEKGSIMGKVALDLTSFSKGVSNSRSDYTGDKNYLYLNKEDASYTQIVALPETKVTPYLSTFSTANSDLLADKYVVSTLAKEKPIFYGADDIAITPDGKVTLTNAGIEFTGVIAPNLEGVSKFGLATATYTLNTNSFNSSKEQAFVIKLRDWELSVTTWKYGAKGFYTNGNLAAQGLTIPFNDLQIFSNKIGFGRFSVTNLKLLDAFPISINGSQALVSFGYDKGYSKEKAAWSVSVLAKPSSDKETYLAGLKGLDDLLPTDVIQIKNINLYDTDNENDTRLILDENQPPVTLNKIAKFKPGTIWGTSKYLTIRGDLNMDIPGFTGLDAVVYDLTYRADANKNLKHVHEKTFTNLGLDTKGMLVKFSDKPEDQKFSGGELYLKGVLVDKDPSASYQIDVELTKNKSETKLFIPTQINNATPRVYLTYNNSVMNHNDSYKAKIANTSESYLDKATGTSKVTNNEWDYFTFSGNLTGASGVNPSPMSFTIKGDVVANSSNIGVQNMDAGGVQGLSIVYDFKEKALIGSGHVNQKTSFATLDLDIEMKLGSSSWYMFSNGIADVENTPFKKIGIGFMVGNSTITPTQKASFYKHFADRGLPPQADKTFGDVKGVLFILSAEMPISGIPQFDLPLEPIAKMEFKHGFFATAYFKANFFEGVDNTSFTVGGRVGAFVKLSAGASVGLACAGISLGVDAYADLIGTLSPLTPAFSAEAQLTFDLNGSAYVGAGICNSSCQTPCWDAGLFEVCSPIPCKKIEFNKKVKIQLGAAIENTSFSAKDFKVDFL</sequence>
<dbReference type="EMBL" id="SAYW01000002">
    <property type="protein sequence ID" value="RWU08263.1"/>
    <property type="molecule type" value="Genomic_DNA"/>
</dbReference>
<dbReference type="OrthoDB" id="1521695at2"/>
<gene>
    <name evidence="1" type="ORF">DPV69_07755</name>
</gene>